<feature type="compositionally biased region" description="Polar residues" evidence="7">
    <location>
        <begin position="1"/>
        <end position="11"/>
    </location>
</feature>
<dbReference type="CDD" id="cd00067">
    <property type="entry name" value="GAL4"/>
    <property type="match status" value="1"/>
</dbReference>
<evidence type="ECO:0000256" key="1">
    <source>
        <dbReference type="ARBA" id="ARBA00022723"/>
    </source>
</evidence>
<keyword evidence="3" id="KW-0805">Transcription regulation</keyword>
<proteinExistence type="predicted"/>
<dbReference type="Proteomes" id="UP001337655">
    <property type="component" value="Unassembled WGS sequence"/>
</dbReference>
<keyword evidence="6" id="KW-0539">Nucleus</keyword>
<accession>A0AAV9NX15</accession>
<dbReference type="PROSITE" id="PS00463">
    <property type="entry name" value="ZN2_CY6_FUNGAL_1"/>
    <property type="match status" value="1"/>
</dbReference>
<evidence type="ECO:0000256" key="4">
    <source>
        <dbReference type="ARBA" id="ARBA00023125"/>
    </source>
</evidence>
<dbReference type="GO" id="GO:0009410">
    <property type="term" value="P:response to xenobiotic stimulus"/>
    <property type="evidence" value="ECO:0007669"/>
    <property type="project" value="TreeGrafter"/>
</dbReference>
<dbReference type="SUPFAM" id="SSF57701">
    <property type="entry name" value="Zn2/Cys6 DNA-binding domain"/>
    <property type="match status" value="1"/>
</dbReference>
<dbReference type="Pfam" id="PF00172">
    <property type="entry name" value="Zn_clus"/>
    <property type="match status" value="1"/>
</dbReference>
<evidence type="ECO:0000256" key="3">
    <source>
        <dbReference type="ARBA" id="ARBA00023015"/>
    </source>
</evidence>
<dbReference type="InterPro" id="IPR052478">
    <property type="entry name" value="Metabolite_Synth_Reg"/>
</dbReference>
<dbReference type="RefSeq" id="XP_064654767.1">
    <property type="nucleotide sequence ID" value="XM_064806951.1"/>
</dbReference>
<evidence type="ECO:0000313" key="10">
    <source>
        <dbReference type="Proteomes" id="UP001337655"/>
    </source>
</evidence>
<sequence length="598" mass="66722">MATNGHSNLKRSASLDDHEDGDDNQEHGGRQRSRAACAPCRQRKRKCDGKVPCATCVRYEYQCEYTSSKRASIHANGDVSQEPPAPAPVGHTQPSMLQLQAHPLTAPGARFHHRGILDPSKTRFVRANSAIAFPRILGMDFESESIPRLHSFAWHLGIRREHPDPLMEITSILTWADMQHLAKAYFNIVKPEIGLLDESDFVEQASARFANPQGDSEVDAVLLGVAALGSFFSPNPHPKEEDFVSHAKKVLDKRSMVRSPTSNSVFGWILRTLYLRLMSRPHSAWVASSVAMHQVEACGLHKEMQTIAVVYPAAPTGDHKLAKIRRRLFWMARALNIIFSFEYGRSRVNFDVVTTKRFAADSSGYSHQLVELADLLPSDYVDREREPDPPAALSSALTKIEELQSESSFINMLKADLAFAIYRRLWLMSLTDAKDRADSVLTLGKAACAASATMLEARIPWWNVLTTPFQYLCTVLAMDTPKSLNQVSDAMTLMYRISQVYDTHMVREAYNQAASLVKMSRARKERELEALSSLPERPPFEDHPSTAASATMTEVPSIDWSTVDLPFEWDIFLNPDLVMSSQQGQSAVDAAFGGQLGF</sequence>
<dbReference type="EMBL" id="JAVRRT010000019">
    <property type="protein sequence ID" value="KAK5164519.1"/>
    <property type="molecule type" value="Genomic_DNA"/>
</dbReference>
<dbReference type="InterPro" id="IPR036864">
    <property type="entry name" value="Zn2-C6_fun-type_DNA-bd_sf"/>
</dbReference>
<keyword evidence="4" id="KW-0238">DNA-binding</keyword>
<name>A0AAV9NX15_9PEZI</name>
<keyword evidence="1" id="KW-0479">Metal-binding</keyword>
<evidence type="ECO:0000256" key="2">
    <source>
        <dbReference type="ARBA" id="ARBA00022833"/>
    </source>
</evidence>
<evidence type="ECO:0000256" key="7">
    <source>
        <dbReference type="SAM" id="MobiDB-lite"/>
    </source>
</evidence>
<dbReference type="GO" id="GO:0006351">
    <property type="term" value="P:DNA-templated transcription"/>
    <property type="evidence" value="ECO:0007669"/>
    <property type="project" value="InterPro"/>
</dbReference>
<dbReference type="InterPro" id="IPR001138">
    <property type="entry name" value="Zn2Cys6_DnaBD"/>
</dbReference>
<dbReference type="PROSITE" id="PS50048">
    <property type="entry name" value="ZN2_CY6_FUNGAL_2"/>
    <property type="match status" value="1"/>
</dbReference>
<dbReference type="Pfam" id="PF04082">
    <property type="entry name" value="Fungal_trans"/>
    <property type="match status" value="1"/>
</dbReference>
<dbReference type="AlphaFoldDB" id="A0AAV9NX15"/>
<dbReference type="PANTHER" id="PTHR31779">
    <property type="entry name" value="2-NITROPROPANE DIOXYGENASE FAMILY, PUTATIVE (AFU_ORTHOLOGUE AFUA_2G17430)-RELATED"/>
    <property type="match status" value="1"/>
</dbReference>
<dbReference type="Gene3D" id="4.10.240.10">
    <property type="entry name" value="Zn(2)-C6 fungal-type DNA-binding domain"/>
    <property type="match status" value="1"/>
</dbReference>
<gene>
    <name evidence="9" type="ORF">LTR77_009725</name>
</gene>
<feature type="region of interest" description="Disordered" evidence="7">
    <location>
        <begin position="528"/>
        <end position="548"/>
    </location>
</feature>
<dbReference type="CDD" id="cd12148">
    <property type="entry name" value="fungal_TF_MHR"/>
    <property type="match status" value="1"/>
</dbReference>
<evidence type="ECO:0000313" key="9">
    <source>
        <dbReference type="EMBL" id="KAK5164519.1"/>
    </source>
</evidence>
<keyword evidence="5" id="KW-0804">Transcription</keyword>
<organism evidence="9 10">
    <name type="scientific">Saxophila tyrrhenica</name>
    <dbReference type="NCBI Taxonomy" id="1690608"/>
    <lineage>
        <taxon>Eukaryota</taxon>
        <taxon>Fungi</taxon>
        <taxon>Dikarya</taxon>
        <taxon>Ascomycota</taxon>
        <taxon>Pezizomycotina</taxon>
        <taxon>Dothideomycetes</taxon>
        <taxon>Dothideomycetidae</taxon>
        <taxon>Mycosphaerellales</taxon>
        <taxon>Extremaceae</taxon>
        <taxon>Saxophila</taxon>
    </lineage>
</organism>
<keyword evidence="2" id="KW-0862">Zinc</keyword>
<keyword evidence="10" id="KW-1185">Reference proteome</keyword>
<dbReference type="GO" id="GO:0008270">
    <property type="term" value="F:zinc ion binding"/>
    <property type="evidence" value="ECO:0007669"/>
    <property type="project" value="InterPro"/>
</dbReference>
<dbReference type="PANTHER" id="PTHR31779:SF5">
    <property type="entry name" value="ZN(II)2CYS6 TRANSCRIPTION FACTOR (EUROFUNG)"/>
    <property type="match status" value="1"/>
</dbReference>
<evidence type="ECO:0000256" key="6">
    <source>
        <dbReference type="ARBA" id="ARBA00023242"/>
    </source>
</evidence>
<feature type="region of interest" description="Disordered" evidence="7">
    <location>
        <begin position="1"/>
        <end position="41"/>
    </location>
</feature>
<dbReference type="GO" id="GO:0003677">
    <property type="term" value="F:DNA binding"/>
    <property type="evidence" value="ECO:0007669"/>
    <property type="project" value="UniProtKB-KW"/>
</dbReference>
<dbReference type="SMART" id="SM00066">
    <property type="entry name" value="GAL4"/>
    <property type="match status" value="1"/>
</dbReference>
<dbReference type="InterPro" id="IPR007219">
    <property type="entry name" value="XnlR_reg_dom"/>
</dbReference>
<evidence type="ECO:0000256" key="5">
    <source>
        <dbReference type="ARBA" id="ARBA00023163"/>
    </source>
</evidence>
<protein>
    <recommendedName>
        <fullName evidence="8">Zn(2)-C6 fungal-type domain-containing protein</fullName>
    </recommendedName>
</protein>
<evidence type="ECO:0000259" key="8">
    <source>
        <dbReference type="PROSITE" id="PS50048"/>
    </source>
</evidence>
<reference evidence="9 10" key="1">
    <citation type="submission" date="2023-08" db="EMBL/GenBank/DDBJ databases">
        <title>Black Yeasts Isolated from many extreme environments.</title>
        <authorList>
            <person name="Coleine C."/>
            <person name="Stajich J.E."/>
            <person name="Selbmann L."/>
        </authorList>
    </citation>
    <scope>NUCLEOTIDE SEQUENCE [LARGE SCALE GENOMIC DNA]</scope>
    <source>
        <strain evidence="9 10">CCFEE 5935</strain>
    </source>
</reference>
<dbReference type="GeneID" id="89931055"/>
<feature type="domain" description="Zn(2)-C6 fungal-type" evidence="8">
    <location>
        <begin position="36"/>
        <end position="65"/>
    </location>
</feature>
<dbReference type="GO" id="GO:0000981">
    <property type="term" value="F:DNA-binding transcription factor activity, RNA polymerase II-specific"/>
    <property type="evidence" value="ECO:0007669"/>
    <property type="project" value="InterPro"/>
</dbReference>
<comment type="caution">
    <text evidence="9">The sequence shown here is derived from an EMBL/GenBank/DDBJ whole genome shotgun (WGS) entry which is preliminary data.</text>
</comment>